<evidence type="ECO:0000256" key="5">
    <source>
        <dbReference type="ARBA" id="ARBA00022990"/>
    </source>
</evidence>
<dbReference type="InterPro" id="IPR028364">
    <property type="entry name" value="Ribosomal_uL1/biogenesis"/>
</dbReference>
<gene>
    <name evidence="13 14" type="primary">rsl1d1</name>
</gene>
<evidence type="ECO:0000256" key="11">
    <source>
        <dbReference type="SAM" id="MobiDB-lite"/>
    </source>
</evidence>
<feature type="compositionally biased region" description="Polar residues" evidence="11">
    <location>
        <begin position="237"/>
        <end position="247"/>
    </location>
</feature>
<keyword evidence="12" id="KW-1185">Reference proteome</keyword>
<evidence type="ECO:0000256" key="1">
    <source>
        <dbReference type="ARBA" id="ARBA00004604"/>
    </source>
</evidence>
<evidence type="ECO:0000256" key="6">
    <source>
        <dbReference type="ARBA" id="ARBA00023054"/>
    </source>
</evidence>
<comment type="subcellular location">
    <subcellularLocation>
        <location evidence="1">Nucleus</location>
        <location evidence="1">Nucleolus</location>
    </subcellularLocation>
</comment>
<dbReference type="RefSeq" id="XP_017952997.2">
    <property type="nucleotide sequence ID" value="XM_018097508.2"/>
</dbReference>
<comment type="function">
    <text evidence="8">Regulates cellular senescence through inhibition of PTEN translation. Acts as a pro-apoptotic regulator in response to DNA damage.</text>
</comment>
<keyword evidence="2" id="KW-1017">Isopeptide bond</keyword>
<sequence>MLTVWKIPSRERTVRIPLPHGIRPDTCDVCLFTRDEPDMTSEQTEKFYKKLLAQHGIKQISEVIALKKLKKEYKPYEAKRRLLASFDLFLSDDRIRRFLPSLLGKHFYKAKREPQSVNLKSKHLAAVLNRFIQGTQLHISNKGCCYSIRVGNTGMKADDIVENAVAVAKVLSEKLPMKWKNVKVLHLKTQTSVALPIFNSSLSNISELKLSNPQKKKEKAKKKSKSDKKAKPVSPDSGVTSDASATIQEEGEASVEKSGPDDVDEEIPQLVPIQLPTKGDGIKTIKTKKTSKVQAEKKINEVSKKNVISTPKAAGQKRKVSAKKVDVLETPPKQKKLKSPKQESVENTKPERSAVKKTPKAASKPTIKLSKSAKKAPQTPKLKQKKKMKVPQSA</sequence>
<dbReference type="Gene3D" id="3.40.50.790">
    <property type="match status" value="1"/>
</dbReference>
<dbReference type="AlphaFoldDB" id="A0A8J0T744"/>
<feature type="region of interest" description="Disordered" evidence="11">
    <location>
        <begin position="209"/>
        <end position="394"/>
    </location>
</feature>
<accession>A0A8J0T744</accession>
<evidence type="ECO:0000313" key="14">
    <source>
        <dbReference type="Xenbase" id="XB-GENE-5886692"/>
    </source>
</evidence>
<keyword evidence="3" id="KW-0597">Phosphoprotein</keyword>
<evidence type="ECO:0000256" key="8">
    <source>
        <dbReference type="ARBA" id="ARBA00054167"/>
    </source>
</evidence>
<evidence type="ECO:0000256" key="3">
    <source>
        <dbReference type="ARBA" id="ARBA00022553"/>
    </source>
</evidence>
<name>A0A8J0T744_XENTR</name>
<evidence type="ECO:0000313" key="13">
    <source>
        <dbReference type="RefSeq" id="XP_017952997.2"/>
    </source>
</evidence>
<protein>
    <recommendedName>
        <fullName evidence="10">Ribosomal L1 domain-containing protein 1</fullName>
    </recommendedName>
</protein>
<evidence type="ECO:0000313" key="12">
    <source>
        <dbReference type="Proteomes" id="UP000008143"/>
    </source>
</evidence>
<dbReference type="Xenbase" id="XB-GENE-5886692">
    <property type="gene designation" value="rsl1d1"/>
</dbReference>
<evidence type="ECO:0000256" key="7">
    <source>
        <dbReference type="ARBA" id="ARBA00023242"/>
    </source>
</evidence>
<dbReference type="Pfam" id="PF00687">
    <property type="entry name" value="Ribosomal_L1"/>
    <property type="match status" value="1"/>
</dbReference>
<dbReference type="FunFam" id="3.40.50.790:FF:000004">
    <property type="entry name" value="Ribosomal L1 domain-containing 1-like 1"/>
    <property type="match status" value="1"/>
</dbReference>
<organism evidence="12 13">
    <name type="scientific">Xenopus tropicalis</name>
    <name type="common">Western clawed frog</name>
    <name type="synonym">Silurana tropicalis</name>
    <dbReference type="NCBI Taxonomy" id="8364"/>
    <lineage>
        <taxon>Eukaryota</taxon>
        <taxon>Metazoa</taxon>
        <taxon>Chordata</taxon>
        <taxon>Craniata</taxon>
        <taxon>Vertebrata</taxon>
        <taxon>Euteleostomi</taxon>
        <taxon>Amphibia</taxon>
        <taxon>Batrachia</taxon>
        <taxon>Anura</taxon>
        <taxon>Pipoidea</taxon>
        <taxon>Pipidae</taxon>
        <taxon>Xenopodinae</taxon>
        <taxon>Xenopus</taxon>
        <taxon>Silurana</taxon>
    </lineage>
</organism>
<dbReference type="CDD" id="cd00403">
    <property type="entry name" value="Ribosomal_L1"/>
    <property type="match status" value="1"/>
</dbReference>
<dbReference type="SUPFAM" id="SSF56808">
    <property type="entry name" value="Ribosomal protein L1"/>
    <property type="match status" value="1"/>
</dbReference>
<evidence type="ECO:0000256" key="2">
    <source>
        <dbReference type="ARBA" id="ARBA00022499"/>
    </source>
</evidence>
<dbReference type="GO" id="GO:0005730">
    <property type="term" value="C:nucleolus"/>
    <property type="evidence" value="ECO:0007669"/>
    <property type="project" value="UniProtKB-SubCell"/>
</dbReference>
<keyword evidence="4" id="KW-0832">Ubl conjugation</keyword>
<proteinExistence type="inferred from homology"/>
<dbReference type="Proteomes" id="UP000008143">
    <property type="component" value="Chromosome 9"/>
</dbReference>
<evidence type="ECO:0000256" key="4">
    <source>
        <dbReference type="ARBA" id="ARBA00022843"/>
    </source>
</evidence>
<feature type="compositionally biased region" description="Basic residues" evidence="11">
    <location>
        <begin position="214"/>
        <end position="228"/>
    </location>
</feature>
<dbReference type="InterPro" id="IPR016095">
    <property type="entry name" value="Ribosomal_uL1_3-a/b-sand"/>
</dbReference>
<reference evidence="13" key="1">
    <citation type="submission" date="2025-08" db="UniProtKB">
        <authorList>
            <consortium name="RefSeq"/>
        </authorList>
    </citation>
    <scope>IDENTIFICATION</scope>
    <source>
        <strain evidence="13">Nigerian</strain>
        <tissue evidence="13">Liver and blood</tissue>
    </source>
</reference>
<feature type="compositionally biased region" description="Basic residues" evidence="11">
    <location>
        <begin position="382"/>
        <end position="394"/>
    </location>
</feature>
<evidence type="ECO:0000256" key="9">
    <source>
        <dbReference type="ARBA" id="ARBA00061550"/>
    </source>
</evidence>
<comment type="similarity">
    <text evidence="9">Belongs to the universal ribosomal protein uL1 family. Highly divergent.</text>
</comment>
<dbReference type="CTD" id="26156"/>
<feature type="compositionally biased region" description="Basic and acidic residues" evidence="11">
    <location>
        <begin position="340"/>
        <end position="354"/>
    </location>
</feature>
<keyword evidence="5" id="KW-0007">Acetylation</keyword>
<dbReference type="OMA" id="NVWLVVN"/>
<evidence type="ECO:0000256" key="10">
    <source>
        <dbReference type="ARBA" id="ARBA00070787"/>
    </source>
</evidence>
<dbReference type="InterPro" id="IPR023674">
    <property type="entry name" value="Ribosomal_uL1-like"/>
</dbReference>
<keyword evidence="6" id="KW-0175">Coiled coil</keyword>
<keyword evidence="7" id="KW-0539">Nucleus</keyword>
<dbReference type="GeneID" id="100144989"/>
<feature type="compositionally biased region" description="Basic and acidic residues" evidence="11">
    <location>
        <begin position="294"/>
        <end position="304"/>
    </location>
</feature>
<dbReference type="AGR" id="Xenbase:XB-GENE-5886692"/>